<evidence type="ECO:0000313" key="2">
    <source>
        <dbReference type="Proteomes" id="UP000499080"/>
    </source>
</evidence>
<name>A0A4Y2N2Y2_ARAVE</name>
<protein>
    <submittedName>
        <fullName evidence="1">Uncharacterized protein</fullName>
    </submittedName>
</protein>
<dbReference type="EMBL" id="BGPR01008432">
    <property type="protein sequence ID" value="GBN33788.1"/>
    <property type="molecule type" value="Genomic_DNA"/>
</dbReference>
<organism evidence="1 2">
    <name type="scientific">Araneus ventricosus</name>
    <name type="common">Orbweaver spider</name>
    <name type="synonym">Epeira ventricosa</name>
    <dbReference type="NCBI Taxonomy" id="182803"/>
    <lineage>
        <taxon>Eukaryota</taxon>
        <taxon>Metazoa</taxon>
        <taxon>Ecdysozoa</taxon>
        <taxon>Arthropoda</taxon>
        <taxon>Chelicerata</taxon>
        <taxon>Arachnida</taxon>
        <taxon>Araneae</taxon>
        <taxon>Araneomorphae</taxon>
        <taxon>Entelegynae</taxon>
        <taxon>Araneoidea</taxon>
        <taxon>Araneidae</taxon>
        <taxon>Araneus</taxon>
    </lineage>
</organism>
<proteinExistence type="predicted"/>
<reference evidence="1 2" key="1">
    <citation type="journal article" date="2019" name="Sci. Rep.">
        <title>Orb-weaving spider Araneus ventricosus genome elucidates the spidroin gene catalogue.</title>
        <authorList>
            <person name="Kono N."/>
            <person name="Nakamura H."/>
            <person name="Ohtoshi R."/>
            <person name="Moran D.A.P."/>
            <person name="Shinohara A."/>
            <person name="Yoshida Y."/>
            <person name="Fujiwara M."/>
            <person name="Mori M."/>
            <person name="Tomita M."/>
            <person name="Arakawa K."/>
        </authorList>
    </citation>
    <scope>NUCLEOTIDE SEQUENCE [LARGE SCALE GENOMIC DNA]</scope>
</reference>
<accession>A0A4Y2N2Y2</accession>
<evidence type="ECO:0000313" key="1">
    <source>
        <dbReference type="EMBL" id="GBN33788.1"/>
    </source>
</evidence>
<dbReference type="AlphaFoldDB" id="A0A4Y2N2Y2"/>
<gene>
    <name evidence="1" type="ORF">AVEN_159931_1</name>
</gene>
<sequence length="146" mass="16734">MAHRFSYYIQNRRRQLAYVASSITTPIQPLLGALELSVYTAVPPMNKADGRDRGHRQYRQHALLPFCSLPPPPSYHHHIMQRNTPAIQPRHVEDLQPDTEPRIWNSSFGVEGPLRPVRSENLQSLCVILKCARCTEVKNLQSLLND</sequence>
<keyword evidence="2" id="KW-1185">Reference proteome</keyword>
<dbReference type="Proteomes" id="UP000499080">
    <property type="component" value="Unassembled WGS sequence"/>
</dbReference>
<comment type="caution">
    <text evidence="1">The sequence shown here is derived from an EMBL/GenBank/DDBJ whole genome shotgun (WGS) entry which is preliminary data.</text>
</comment>